<gene>
    <name evidence="2" type="ORF">COLO4_05105</name>
</gene>
<keyword evidence="3" id="KW-1185">Reference proteome</keyword>
<name>A0A1R3KRW8_9ROSI</name>
<dbReference type="AlphaFoldDB" id="A0A1R3KRW8"/>
<sequence length="220" mass="23823">MKVIVNCQNPLIMIKPGGPSVPQSLVQARKPGLYQSERHMVANCIWTGTKYHRNTLKILNVMADHMLGRISSFDDLEDPNQATSVNPNPPNEAQHSSNKDAEPDAEDVEQEDEAKESSMDDENVGGDEDDMSEQGNKEAEVEKSSANIGATNDSGVPSGTIPKHTDMRLTTTDEVLVGLEPLATAPTSPKGKNKKKAHSHSTHSPVKDASPSLKPKKKIP</sequence>
<protein>
    <submittedName>
        <fullName evidence="2">Uncharacterized protein</fullName>
    </submittedName>
</protein>
<accession>A0A1R3KRW8</accession>
<feature type="compositionally biased region" description="Polar residues" evidence="1">
    <location>
        <begin position="80"/>
        <end position="96"/>
    </location>
</feature>
<dbReference type="EMBL" id="AWUE01012158">
    <property type="protein sequence ID" value="OMP09821.1"/>
    <property type="molecule type" value="Genomic_DNA"/>
</dbReference>
<evidence type="ECO:0000256" key="1">
    <source>
        <dbReference type="SAM" id="MobiDB-lite"/>
    </source>
</evidence>
<dbReference type="Proteomes" id="UP000187203">
    <property type="component" value="Unassembled WGS sequence"/>
</dbReference>
<feature type="compositionally biased region" description="Polar residues" evidence="1">
    <location>
        <begin position="144"/>
        <end position="157"/>
    </location>
</feature>
<evidence type="ECO:0000313" key="3">
    <source>
        <dbReference type="Proteomes" id="UP000187203"/>
    </source>
</evidence>
<comment type="caution">
    <text evidence="2">The sequence shown here is derived from an EMBL/GenBank/DDBJ whole genome shotgun (WGS) entry which is preliminary data.</text>
</comment>
<feature type="compositionally biased region" description="Basic residues" evidence="1">
    <location>
        <begin position="191"/>
        <end position="201"/>
    </location>
</feature>
<feature type="compositionally biased region" description="Acidic residues" evidence="1">
    <location>
        <begin position="103"/>
        <end position="132"/>
    </location>
</feature>
<organism evidence="2 3">
    <name type="scientific">Corchorus olitorius</name>
    <dbReference type="NCBI Taxonomy" id="93759"/>
    <lineage>
        <taxon>Eukaryota</taxon>
        <taxon>Viridiplantae</taxon>
        <taxon>Streptophyta</taxon>
        <taxon>Embryophyta</taxon>
        <taxon>Tracheophyta</taxon>
        <taxon>Spermatophyta</taxon>
        <taxon>Magnoliopsida</taxon>
        <taxon>eudicotyledons</taxon>
        <taxon>Gunneridae</taxon>
        <taxon>Pentapetalae</taxon>
        <taxon>rosids</taxon>
        <taxon>malvids</taxon>
        <taxon>Malvales</taxon>
        <taxon>Malvaceae</taxon>
        <taxon>Grewioideae</taxon>
        <taxon>Apeibeae</taxon>
        <taxon>Corchorus</taxon>
    </lineage>
</organism>
<feature type="region of interest" description="Disordered" evidence="1">
    <location>
        <begin position="74"/>
        <end position="220"/>
    </location>
</feature>
<evidence type="ECO:0000313" key="2">
    <source>
        <dbReference type="EMBL" id="OMP09821.1"/>
    </source>
</evidence>
<reference evidence="3" key="1">
    <citation type="submission" date="2013-09" db="EMBL/GenBank/DDBJ databases">
        <title>Corchorus olitorius genome sequencing.</title>
        <authorList>
            <person name="Alam M."/>
            <person name="Haque M.S."/>
            <person name="Islam M.S."/>
            <person name="Emdad E.M."/>
            <person name="Islam M.M."/>
            <person name="Ahmed B."/>
            <person name="Halim A."/>
            <person name="Hossen Q.M.M."/>
            <person name="Hossain M.Z."/>
            <person name="Ahmed R."/>
            <person name="Khan M.M."/>
            <person name="Islam R."/>
            <person name="Rashid M.M."/>
            <person name="Khan S.A."/>
            <person name="Rahman M.S."/>
            <person name="Alam M."/>
            <person name="Yahiya A.S."/>
            <person name="Khan M.S."/>
            <person name="Azam M.S."/>
            <person name="Haque T."/>
            <person name="Lashkar M.Z.H."/>
            <person name="Akhand A.I."/>
            <person name="Morshed G."/>
            <person name="Roy S."/>
            <person name="Uddin K.S."/>
            <person name="Rabeya T."/>
            <person name="Hossain A.S."/>
            <person name="Chowdhury A."/>
            <person name="Snigdha A.R."/>
            <person name="Mortoza M.S."/>
            <person name="Matin S.A."/>
            <person name="Hoque S.M.E."/>
            <person name="Islam M.K."/>
            <person name="Roy D.K."/>
            <person name="Haider R."/>
            <person name="Moosa M.M."/>
            <person name="Elias S.M."/>
            <person name="Hasan A.M."/>
            <person name="Jahan S."/>
            <person name="Shafiuddin M."/>
            <person name="Mahmood N."/>
            <person name="Shommy N.S."/>
        </authorList>
    </citation>
    <scope>NUCLEOTIDE SEQUENCE [LARGE SCALE GENOMIC DNA]</scope>
    <source>
        <strain evidence="3">cv. O-4</strain>
    </source>
</reference>
<proteinExistence type="predicted"/>